<comment type="similarity">
    <text evidence="7">Belongs to the binding-protein-dependent transport system permease family.</text>
</comment>
<keyword evidence="6 7" id="KW-0472">Membrane</keyword>
<gene>
    <name evidence="9" type="primary">lplB3</name>
    <name evidence="9" type="ORF">ERS852470_00761</name>
</gene>
<evidence type="ECO:0000259" key="8">
    <source>
        <dbReference type="PROSITE" id="PS50928"/>
    </source>
</evidence>
<keyword evidence="3" id="KW-1003">Cell membrane</keyword>
<dbReference type="AlphaFoldDB" id="A0A173ZVR2"/>
<feature type="transmembrane region" description="Helical" evidence="7">
    <location>
        <begin position="104"/>
        <end position="128"/>
    </location>
</feature>
<protein>
    <submittedName>
        <fullName evidence="9">Protein LplB</fullName>
    </submittedName>
</protein>
<dbReference type="PANTHER" id="PTHR43227">
    <property type="entry name" value="BLL4140 PROTEIN"/>
    <property type="match status" value="1"/>
</dbReference>
<keyword evidence="2 7" id="KW-0813">Transport</keyword>
<evidence type="ECO:0000256" key="3">
    <source>
        <dbReference type="ARBA" id="ARBA00022475"/>
    </source>
</evidence>
<reference evidence="9 10" key="1">
    <citation type="submission" date="2015-09" db="EMBL/GenBank/DDBJ databases">
        <authorList>
            <consortium name="Pathogen Informatics"/>
        </authorList>
    </citation>
    <scope>NUCLEOTIDE SEQUENCE [LARGE SCALE GENOMIC DNA]</scope>
    <source>
        <strain evidence="9 10">2789STDY5834855</strain>
    </source>
</reference>
<sequence length="331" mass="37696">MEKGLDSKKIKNGFFSKNKNKENTLYEESSFVRQFKRNRILLLMLVPAVTYFLLFSYLPMTGSIVAFKNYNFRDGIFGSPWVGFDNFKYFFISGQAWTVTRNTIFYNVLFIVINTVLQMGLAILISEIGGKFFKKITQTAMFLPYFISWVVVGMIAYNFLNVEHGTINTLIAKLGGEKINFYGTTWVWPFILVFFSAWKNVGYGTVLYLAAIMGIDTEIYEAAQIDGANIFQRIFKVTIPCLVPTLIILTLLAVGNIFRGDFQMFYQLVGNNGPLFNATDVIDTFTFRSLIQSGEVGMSAAAGLYQSVFCFITIVFTNFLVKKYDPDYSLF</sequence>
<dbReference type="PROSITE" id="PS50928">
    <property type="entry name" value="ABC_TM1"/>
    <property type="match status" value="1"/>
</dbReference>
<dbReference type="GO" id="GO:0055085">
    <property type="term" value="P:transmembrane transport"/>
    <property type="evidence" value="ECO:0007669"/>
    <property type="project" value="InterPro"/>
</dbReference>
<feature type="transmembrane region" description="Helical" evidence="7">
    <location>
        <begin position="140"/>
        <end position="159"/>
    </location>
</feature>
<feature type="transmembrane region" description="Helical" evidence="7">
    <location>
        <begin position="40"/>
        <end position="58"/>
    </location>
</feature>
<keyword evidence="5 7" id="KW-1133">Transmembrane helix</keyword>
<evidence type="ECO:0000256" key="1">
    <source>
        <dbReference type="ARBA" id="ARBA00004651"/>
    </source>
</evidence>
<dbReference type="PANTHER" id="PTHR43227:SF11">
    <property type="entry name" value="BLL4140 PROTEIN"/>
    <property type="match status" value="1"/>
</dbReference>
<evidence type="ECO:0000256" key="7">
    <source>
        <dbReference type="RuleBase" id="RU363032"/>
    </source>
</evidence>
<evidence type="ECO:0000256" key="5">
    <source>
        <dbReference type="ARBA" id="ARBA00022989"/>
    </source>
</evidence>
<dbReference type="Gene3D" id="1.10.3720.10">
    <property type="entry name" value="MetI-like"/>
    <property type="match status" value="1"/>
</dbReference>
<feature type="transmembrane region" description="Helical" evidence="7">
    <location>
        <begin position="237"/>
        <end position="258"/>
    </location>
</feature>
<evidence type="ECO:0000256" key="4">
    <source>
        <dbReference type="ARBA" id="ARBA00022692"/>
    </source>
</evidence>
<feature type="domain" description="ABC transmembrane type-1" evidence="8">
    <location>
        <begin position="100"/>
        <end position="317"/>
    </location>
</feature>
<dbReference type="EMBL" id="CYZV01000006">
    <property type="protein sequence ID" value="CUN80532.1"/>
    <property type="molecule type" value="Genomic_DNA"/>
</dbReference>
<evidence type="ECO:0000256" key="6">
    <source>
        <dbReference type="ARBA" id="ARBA00023136"/>
    </source>
</evidence>
<keyword evidence="4 7" id="KW-0812">Transmembrane</keyword>
<evidence type="ECO:0000313" key="9">
    <source>
        <dbReference type="EMBL" id="CUN80532.1"/>
    </source>
</evidence>
<dbReference type="Pfam" id="PF00528">
    <property type="entry name" value="BPD_transp_1"/>
    <property type="match status" value="1"/>
</dbReference>
<feature type="transmembrane region" description="Helical" evidence="7">
    <location>
        <begin position="303"/>
        <end position="321"/>
    </location>
</feature>
<dbReference type="CDD" id="cd06261">
    <property type="entry name" value="TM_PBP2"/>
    <property type="match status" value="1"/>
</dbReference>
<accession>A0A173ZVR2</accession>
<name>A0A173ZVR2_9CLOT</name>
<dbReference type="OrthoDB" id="9785836at2"/>
<dbReference type="Proteomes" id="UP000095558">
    <property type="component" value="Unassembled WGS sequence"/>
</dbReference>
<comment type="subcellular location">
    <subcellularLocation>
        <location evidence="1 7">Cell membrane</location>
        <topology evidence="1 7">Multi-pass membrane protein</topology>
    </subcellularLocation>
</comment>
<dbReference type="RefSeq" id="WP_082423903.1">
    <property type="nucleotide sequence ID" value="NZ_CYYT01000017.1"/>
</dbReference>
<evidence type="ECO:0000313" key="10">
    <source>
        <dbReference type="Proteomes" id="UP000095558"/>
    </source>
</evidence>
<dbReference type="InterPro" id="IPR035906">
    <property type="entry name" value="MetI-like_sf"/>
</dbReference>
<dbReference type="SUPFAM" id="SSF161098">
    <property type="entry name" value="MetI-like"/>
    <property type="match status" value="1"/>
</dbReference>
<organism evidence="9 10">
    <name type="scientific">Clostridium disporicum</name>
    <dbReference type="NCBI Taxonomy" id="84024"/>
    <lineage>
        <taxon>Bacteria</taxon>
        <taxon>Bacillati</taxon>
        <taxon>Bacillota</taxon>
        <taxon>Clostridia</taxon>
        <taxon>Eubacteriales</taxon>
        <taxon>Clostridiaceae</taxon>
        <taxon>Clostridium</taxon>
    </lineage>
</organism>
<dbReference type="InterPro" id="IPR000515">
    <property type="entry name" value="MetI-like"/>
</dbReference>
<dbReference type="GO" id="GO:0005886">
    <property type="term" value="C:plasma membrane"/>
    <property type="evidence" value="ECO:0007669"/>
    <property type="project" value="UniProtKB-SubCell"/>
</dbReference>
<evidence type="ECO:0000256" key="2">
    <source>
        <dbReference type="ARBA" id="ARBA00022448"/>
    </source>
</evidence>
<proteinExistence type="inferred from homology"/>
<dbReference type="InterPro" id="IPR050809">
    <property type="entry name" value="UgpAE/MalFG_permease"/>
</dbReference>